<dbReference type="EnsemblMetazoa" id="CapteT224538">
    <property type="protein sequence ID" value="CapteP224538"/>
    <property type="gene ID" value="CapteG224538"/>
</dbReference>
<reference evidence="5" key="3">
    <citation type="submission" date="2015-06" db="UniProtKB">
        <authorList>
            <consortium name="EnsemblMetazoa"/>
        </authorList>
    </citation>
    <scope>IDENTIFICATION</scope>
</reference>
<feature type="compositionally biased region" description="Polar residues" evidence="1">
    <location>
        <begin position="97"/>
        <end position="106"/>
    </location>
</feature>
<sequence length="160" mass="17508">MTLYRFNRLGCTDPVLLCILLSLGQPVMGEMCEAVVPLAIVVVILSFTSFGLFMVLVWTYIKFQRRSSSYNKSISRASTRSRPPPRVAETEAYFTNKAMSTSTGSMTGAAALSSRQPAPRGISPAPSHSTYGHQTGRVHDPPKYHPGTSRPTSGSQYGRY</sequence>
<feature type="chain" id="PRO_5008787351" description="Down syndrome cell adhesion molecule C-terminal domain-containing protein" evidence="3">
    <location>
        <begin position="30"/>
        <end position="160"/>
    </location>
</feature>
<protein>
    <recommendedName>
        <fullName evidence="7">Down syndrome cell adhesion molecule C-terminal domain-containing protein</fullName>
    </recommendedName>
</protein>
<keyword evidence="3" id="KW-0732">Signal</keyword>
<dbReference type="Proteomes" id="UP000014760">
    <property type="component" value="Unassembled WGS sequence"/>
</dbReference>
<feature type="transmembrane region" description="Helical" evidence="2">
    <location>
        <begin position="39"/>
        <end position="61"/>
    </location>
</feature>
<dbReference type="EMBL" id="AMQN01000274">
    <property type="status" value="NOT_ANNOTATED_CDS"/>
    <property type="molecule type" value="Genomic_DNA"/>
</dbReference>
<dbReference type="EMBL" id="AMQN01000273">
    <property type="status" value="NOT_ANNOTATED_CDS"/>
    <property type="molecule type" value="Genomic_DNA"/>
</dbReference>
<keyword evidence="2" id="KW-0472">Membrane</keyword>
<reference evidence="4 6" key="2">
    <citation type="journal article" date="2013" name="Nature">
        <title>Insights into bilaterian evolution from three spiralian genomes.</title>
        <authorList>
            <person name="Simakov O."/>
            <person name="Marletaz F."/>
            <person name="Cho S.J."/>
            <person name="Edsinger-Gonzales E."/>
            <person name="Havlak P."/>
            <person name="Hellsten U."/>
            <person name="Kuo D.H."/>
            <person name="Larsson T."/>
            <person name="Lv J."/>
            <person name="Arendt D."/>
            <person name="Savage R."/>
            <person name="Osoegawa K."/>
            <person name="de Jong P."/>
            <person name="Grimwood J."/>
            <person name="Chapman J.A."/>
            <person name="Shapiro H."/>
            <person name="Aerts A."/>
            <person name="Otillar R.P."/>
            <person name="Terry A.Y."/>
            <person name="Boore J.L."/>
            <person name="Grigoriev I.V."/>
            <person name="Lindberg D.R."/>
            <person name="Seaver E.C."/>
            <person name="Weisblat D.A."/>
            <person name="Putnam N.H."/>
            <person name="Rokhsar D.S."/>
        </authorList>
    </citation>
    <scope>NUCLEOTIDE SEQUENCE</scope>
    <source>
        <strain evidence="4 6">I ESC-2004</strain>
    </source>
</reference>
<reference evidence="6" key="1">
    <citation type="submission" date="2012-12" db="EMBL/GenBank/DDBJ databases">
        <authorList>
            <person name="Hellsten U."/>
            <person name="Grimwood J."/>
            <person name="Chapman J.A."/>
            <person name="Shapiro H."/>
            <person name="Aerts A."/>
            <person name="Otillar R.P."/>
            <person name="Terry A.Y."/>
            <person name="Boore J.L."/>
            <person name="Simakov O."/>
            <person name="Marletaz F."/>
            <person name="Cho S.-J."/>
            <person name="Edsinger-Gonzales E."/>
            <person name="Havlak P."/>
            <person name="Kuo D.-H."/>
            <person name="Larsson T."/>
            <person name="Lv J."/>
            <person name="Arendt D."/>
            <person name="Savage R."/>
            <person name="Osoegawa K."/>
            <person name="de Jong P."/>
            <person name="Lindberg D.R."/>
            <person name="Seaver E.C."/>
            <person name="Weisblat D.A."/>
            <person name="Putnam N.H."/>
            <person name="Grigoriev I.V."/>
            <person name="Rokhsar D.S."/>
        </authorList>
    </citation>
    <scope>NUCLEOTIDE SEQUENCE</scope>
    <source>
        <strain evidence="6">I ESC-2004</strain>
    </source>
</reference>
<dbReference type="AlphaFoldDB" id="R7TTD1"/>
<evidence type="ECO:0000313" key="4">
    <source>
        <dbReference type="EMBL" id="ELT96914.1"/>
    </source>
</evidence>
<evidence type="ECO:0000313" key="6">
    <source>
        <dbReference type="Proteomes" id="UP000014760"/>
    </source>
</evidence>
<feature type="region of interest" description="Disordered" evidence="1">
    <location>
        <begin position="68"/>
        <end position="160"/>
    </location>
</feature>
<feature type="compositionally biased region" description="Polar residues" evidence="1">
    <location>
        <begin position="149"/>
        <end position="160"/>
    </location>
</feature>
<evidence type="ECO:0000256" key="3">
    <source>
        <dbReference type="SAM" id="SignalP"/>
    </source>
</evidence>
<name>R7TTD1_CAPTE</name>
<dbReference type="HOGENOM" id="CLU_1653790_0_0_1"/>
<dbReference type="EMBL" id="KB308724">
    <property type="protein sequence ID" value="ELT96914.1"/>
    <property type="molecule type" value="Genomic_DNA"/>
</dbReference>
<keyword evidence="6" id="KW-1185">Reference proteome</keyword>
<evidence type="ECO:0008006" key="7">
    <source>
        <dbReference type="Google" id="ProtNLM"/>
    </source>
</evidence>
<accession>R7TTD1</accession>
<organism evidence="4">
    <name type="scientific">Capitella teleta</name>
    <name type="common">Polychaete worm</name>
    <dbReference type="NCBI Taxonomy" id="283909"/>
    <lineage>
        <taxon>Eukaryota</taxon>
        <taxon>Metazoa</taxon>
        <taxon>Spiralia</taxon>
        <taxon>Lophotrochozoa</taxon>
        <taxon>Annelida</taxon>
        <taxon>Polychaeta</taxon>
        <taxon>Sedentaria</taxon>
        <taxon>Scolecida</taxon>
        <taxon>Capitellidae</taxon>
        <taxon>Capitella</taxon>
    </lineage>
</organism>
<gene>
    <name evidence="4" type="ORF">CAPTEDRAFT_224538</name>
</gene>
<proteinExistence type="predicted"/>
<evidence type="ECO:0000256" key="1">
    <source>
        <dbReference type="SAM" id="MobiDB-lite"/>
    </source>
</evidence>
<keyword evidence="2" id="KW-0812">Transmembrane</keyword>
<evidence type="ECO:0000313" key="5">
    <source>
        <dbReference type="EnsemblMetazoa" id="CapteP224538"/>
    </source>
</evidence>
<evidence type="ECO:0000256" key="2">
    <source>
        <dbReference type="SAM" id="Phobius"/>
    </source>
</evidence>
<feature type="signal peptide" evidence="3">
    <location>
        <begin position="1"/>
        <end position="29"/>
    </location>
</feature>
<keyword evidence="2" id="KW-1133">Transmembrane helix</keyword>